<organism evidence="1 2">
    <name type="scientific">Kribbella rubisoli</name>
    <dbReference type="NCBI Taxonomy" id="3075929"/>
    <lineage>
        <taxon>Bacteria</taxon>
        <taxon>Bacillati</taxon>
        <taxon>Actinomycetota</taxon>
        <taxon>Actinomycetes</taxon>
        <taxon>Propionibacteriales</taxon>
        <taxon>Kribbellaceae</taxon>
        <taxon>Kribbella</taxon>
    </lineage>
</organism>
<keyword evidence="2" id="KW-1185">Reference proteome</keyword>
<sequence>MGSGIVQLAAYRAFEVQRQEASNAMMGLLAGAQLASHLLQLTEGSDTLLPEVFPRVPHIRRFNLRTEAARSILQSADTHLGAMSVPYALALHEDFLKTCVGLLIRDGRAPSSAGSAVLAQLHDGIETATGQTFDADSIIQIDTIRLMRNATIHSGGRAHQALVDKVARWTPTAEAGWVRIAKKSLATIAVGDRVEFGHPELILTLAVTKSLGRQANVILRDSLSRTLWARLVIEDVLAEEPGNLNRHQLERKVAGKARRHYASLKLTDYELTAAMRVVLANT</sequence>
<proteinExistence type="predicted"/>
<gene>
    <name evidence="1" type="ORF">EV645_5010</name>
</gene>
<comment type="caution">
    <text evidence="1">The sequence shown here is derived from an EMBL/GenBank/DDBJ whole genome shotgun (WGS) entry which is preliminary data.</text>
</comment>
<evidence type="ECO:0000313" key="1">
    <source>
        <dbReference type="EMBL" id="RZU14146.1"/>
    </source>
</evidence>
<dbReference type="RefSeq" id="WP_130446321.1">
    <property type="nucleotide sequence ID" value="NZ_SHKR01000013.1"/>
</dbReference>
<protein>
    <submittedName>
        <fullName evidence="1">Uncharacterized protein</fullName>
    </submittedName>
</protein>
<dbReference type="OrthoDB" id="4044896at2"/>
<evidence type="ECO:0000313" key="2">
    <source>
        <dbReference type="Proteomes" id="UP000292027"/>
    </source>
</evidence>
<dbReference type="EMBL" id="SHKR01000013">
    <property type="protein sequence ID" value="RZU14146.1"/>
    <property type="molecule type" value="Genomic_DNA"/>
</dbReference>
<dbReference type="AlphaFoldDB" id="A0A4V6MF27"/>
<reference evidence="1 2" key="1">
    <citation type="journal article" date="2015" name="Stand. Genomic Sci.">
        <title>Genomic Encyclopedia of Bacterial and Archaeal Type Strains, Phase III: the genomes of soil and plant-associated and newly described type strains.</title>
        <authorList>
            <person name="Whitman W.B."/>
            <person name="Woyke T."/>
            <person name="Klenk H.P."/>
            <person name="Zhou Y."/>
            <person name="Lilburn T.G."/>
            <person name="Beck B.J."/>
            <person name="De Vos P."/>
            <person name="Vandamme P."/>
            <person name="Eisen J.A."/>
            <person name="Garrity G."/>
            <person name="Hugenholtz P."/>
            <person name="Kyrpides N.C."/>
        </authorList>
    </citation>
    <scope>NUCLEOTIDE SEQUENCE [LARGE SCALE GENOMIC DNA]</scope>
    <source>
        <strain evidence="1 2">VKM Ac-2540</strain>
    </source>
</reference>
<dbReference type="Proteomes" id="UP000292027">
    <property type="component" value="Unassembled WGS sequence"/>
</dbReference>
<name>A0A4V6MF27_9ACTN</name>
<accession>A0A4V6MF27</accession>